<dbReference type="PANTHER" id="PTHR11200:SF300">
    <property type="entry name" value="TYPE II INOSITOL 1,4,5-TRISPHOSPHATE 5-PHOSPHATASE"/>
    <property type="match status" value="1"/>
</dbReference>
<dbReference type="InterPro" id="IPR000300">
    <property type="entry name" value="IPPc"/>
</dbReference>
<evidence type="ECO:0000313" key="3">
    <source>
        <dbReference type="Proteomes" id="UP001470230"/>
    </source>
</evidence>
<dbReference type="EMBL" id="JAPFFF010000014">
    <property type="protein sequence ID" value="KAK8870406.1"/>
    <property type="molecule type" value="Genomic_DNA"/>
</dbReference>
<dbReference type="InterPro" id="IPR036691">
    <property type="entry name" value="Endo/exonu/phosph_ase_sf"/>
</dbReference>
<dbReference type="Gene3D" id="3.60.10.10">
    <property type="entry name" value="Endonuclease/exonuclease/phosphatase"/>
    <property type="match status" value="1"/>
</dbReference>
<evidence type="ECO:0000313" key="2">
    <source>
        <dbReference type="EMBL" id="KAK8870406.1"/>
    </source>
</evidence>
<organism evidence="2 3">
    <name type="scientific">Tritrichomonas musculus</name>
    <dbReference type="NCBI Taxonomy" id="1915356"/>
    <lineage>
        <taxon>Eukaryota</taxon>
        <taxon>Metamonada</taxon>
        <taxon>Parabasalia</taxon>
        <taxon>Tritrichomonadida</taxon>
        <taxon>Tritrichomonadidae</taxon>
        <taxon>Tritrichomonas</taxon>
    </lineage>
</organism>
<dbReference type="Pfam" id="PF22669">
    <property type="entry name" value="Exo_endo_phos2"/>
    <property type="match status" value="1"/>
</dbReference>
<dbReference type="SMART" id="SM00128">
    <property type="entry name" value="IPPc"/>
    <property type="match status" value="1"/>
</dbReference>
<feature type="domain" description="Inositol polyphosphate-related phosphatase" evidence="1">
    <location>
        <begin position="178"/>
        <end position="513"/>
    </location>
</feature>
<comment type="caution">
    <text evidence="2">The sequence shown here is derived from an EMBL/GenBank/DDBJ whole genome shotgun (WGS) entry which is preliminary data.</text>
</comment>
<proteinExistence type="predicted"/>
<reference evidence="2 3" key="1">
    <citation type="submission" date="2024-04" db="EMBL/GenBank/DDBJ databases">
        <title>Tritrichomonas musculus Genome.</title>
        <authorList>
            <person name="Alves-Ferreira E."/>
            <person name="Grigg M."/>
            <person name="Lorenzi H."/>
            <person name="Galac M."/>
        </authorList>
    </citation>
    <scope>NUCLEOTIDE SEQUENCE [LARGE SCALE GENOMIC DNA]</scope>
    <source>
        <strain evidence="2 3">EAF2021</strain>
    </source>
</reference>
<gene>
    <name evidence="2" type="ORF">M9Y10_008288</name>
</gene>
<dbReference type="SUPFAM" id="SSF56219">
    <property type="entry name" value="DNase I-like"/>
    <property type="match status" value="1"/>
</dbReference>
<protein>
    <recommendedName>
        <fullName evidence="1">Inositol polyphosphate-related phosphatase domain-containing protein</fullName>
    </recommendedName>
</protein>
<dbReference type="InterPro" id="IPR046985">
    <property type="entry name" value="IP5"/>
</dbReference>
<sequence length="622" mass="70839">MLSALQDTKIWIRRKAVLTHNNKPVQIGIHILNNSLSNSFFVIEELPNSLCMIPMAPEIGVFFSFESSFQLFLHFAKYENIVICFTFNEARDLEIFVSYMYKFVLLIPSNTIKSDKFQQQNLAFLRKIKSSETFKVPSPYPKAGSCTALSPIILDTEARKIWEKNIFDKNTQFYIKGYPLRISFLTWNVASGDPDETVLPYLSQAFQVPAAETDIVIIALQEIDMSMKSVVTGNTRAATDWRNLISQVTTNDDFNVVAADSIGGVFCAALVKNSLSSIISSSSVSAKKLGASGMLANKAALYFRFILGSQTSICVISCHLAPHDQNWEQRNTQWHEILADLEPTDYVVFMGDLNYRISLDYDSVIANVKEKKLSELLNKDQLSITRKNDSIIGKFNEPEIKFYPTFKFDKHSDIYDTSPKRRIPSWTDRILIRTSSPRTNVGLEDKLYIETDVTHHYMKDTGLLETDCFQLFQNTPFNYPFEPDCICYRNLKSNFSDHRPVQGVFRFLIPVVDAQRKQILQEVIDSKYNELIKLSKPTLCASLIDDFKISLSNQSLVWAQWLVNAKPNNIEIIPNKGLLMASEKTVLNIQCNGRSIQNDDFIQINVEFGNNLILKLLKDTAV</sequence>
<dbReference type="Proteomes" id="UP001470230">
    <property type="component" value="Unassembled WGS sequence"/>
</dbReference>
<evidence type="ECO:0000259" key="1">
    <source>
        <dbReference type="SMART" id="SM00128"/>
    </source>
</evidence>
<dbReference type="PANTHER" id="PTHR11200">
    <property type="entry name" value="INOSITOL 5-PHOSPHATASE"/>
    <property type="match status" value="1"/>
</dbReference>
<name>A0ABR2IXU0_9EUKA</name>
<keyword evidence="3" id="KW-1185">Reference proteome</keyword>
<accession>A0ABR2IXU0</accession>